<evidence type="ECO:0008006" key="6">
    <source>
        <dbReference type="Google" id="ProtNLM"/>
    </source>
</evidence>
<dbReference type="InterPro" id="IPR012934">
    <property type="entry name" value="Znf_AD"/>
</dbReference>
<evidence type="ECO:0000259" key="2">
    <source>
        <dbReference type="Pfam" id="PF07776"/>
    </source>
</evidence>
<dbReference type="Pfam" id="PF07776">
    <property type="entry name" value="zf-AD"/>
    <property type="match status" value="1"/>
</dbReference>
<organism evidence="4 5">
    <name type="scientific">Cirrhinus mrigala</name>
    <name type="common">Mrigala</name>
    <dbReference type="NCBI Taxonomy" id="683832"/>
    <lineage>
        <taxon>Eukaryota</taxon>
        <taxon>Metazoa</taxon>
        <taxon>Chordata</taxon>
        <taxon>Craniata</taxon>
        <taxon>Vertebrata</taxon>
        <taxon>Euteleostomi</taxon>
        <taxon>Actinopterygii</taxon>
        <taxon>Neopterygii</taxon>
        <taxon>Teleostei</taxon>
        <taxon>Ostariophysi</taxon>
        <taxon>Cypriniformes</taxon>
        <taxon>Cyprinidae</taxon>
        <taxon>Labeoninae</taxon>
        <taxon>Labeonini</taxon>
        <taxon>Cirrhinus</taxon>
    </lineage>
</organism>
<feature type="region of interest" description="Disordered" evidence="1">
    <location>
        <begin position="192"/>
        <end position="259"/>
    </location>
</feature>
<proteinExistence type="predicted"/>
<evidence type="ECO:0000256" key="1">
    <source>
        <dbReference type="SAM" id="MobiDB-lite"/>
    </source>
</evidence>
<dbReference type="Proteomes" id="UP001529510">
    <property type="component" value="Unassembled WGS sequence"/>
</dbReference>
<dbReference type="PANTHER" id="PTHR46501:SF2">
    <property type="entry name" value="MYOMEGALIN"/>
    <property type="match status" value="1"/>
</dbReference>
<dbReference type="InterPro" id="IPR040947">
    <property type="entry name" value="SMYLE_N"/>
</dbReference>
<evidence type="ECO:0000313" key="4">
    <source>
        <dbReference type="EMBL" id="KAL0165390.1"/>
    </source>
</evidence>
<sequence length="329" mass="37026">MKDVCRICARELYGNQRRWIFHPTAKLSLQVLLSYALGREMTRDGRGEFACSKCAFMLDRMYRFDTVIARVEALSIERMQKLLLEKDRLRQCIGGLYRKNNADDFGVDSGAVDSSIVDFSRLAEAEYNALLQEDLTYSVYDRFKTTNALFTISAMMPHQVPVLGNAKGALHCEWLIRITRLSARFLEKYSGSVQDSAEETVPSASAPEPEPVENNQTRRPSDPEPVGSLDTAVDVTQESYPKVHPNTIQGESEEERGSRIPVLLKPNATPMESPYSLLQVPPIGIECPVSPHLPDAPSSIQQELQLELAEMEDLWLDDYVQCKPLGLQK</sequence>
<reference evidence="4 5" key="1">
    <citation type="submission" date="2024-05" db="EMBL/GenBank/DDBJ databases">
        <title>Genome sequencing and assembly of Indian major carp, Cirrhinus mrigala (Hamilton, 1822).</title>
        <authorList>
            <person name="Mohindra V."/>
            <person name="Chowdhury L.M."/>
            <person name="Lal K."/>
            <person name="Jena J.K."/>
        </authorList>
    </citation>
    <scope>NUCLEOTIDE SEQUENCE [LARGE SCALE GENOMIC DNA]</scope>
    <source>
        <strain evidence="4">CM1030</strain>
        <tissue evidence="4">Blood</tissue>
    </source>
</reference>
<protein>
    <recommendedName>
        <fullName evidence="6">Short myomegalin-like EB1 binding protein N-terminal domain-containing protein</fullName>
    </recommendedName>
</protein>
<dbReference type="Pfam" id="PF18615">
    <property type="entry name" value="SMYLE_N"/>
    <property type="match status" value="1"/>
</dbReference>
<name>A0ABD0NV54_CIRMR</name>
<feature type="domain" description="Short myomegalin-like EB1 binding protein N-terminal" evidence="3">
    <location>
        <begin position="116"/>
        <end position="143"/>
    </location>
</feature>
<keyword evidence="5" id="KW-1185">Reference proteome</keyword>
<evidence type="ECO:0000313" key="5">
    <source>
        <dbReference type="Proteomes" id="UP001529510"/>
    </source>
</evidence>
<dbReference type="PANTHER" id="PTHR46501">
    <property type="entry name" value="MYOMEGALIN"/>
    <property type="match status" value="1"/>
</dbReference>
<dbReference type="InterPro" id="IPR052593">
    <property type="entry name" value="MT-associated_AKAP9-binding"/>
</dbReference>
<gene>
    <name evidence="4" type="ORF">M9458_041143</name>
</gene>
<feature type="non-terminal residue" evidence="4">
    <location>
        <position position="329"/>
    </location>
</feature>
<feature type="domain" description="ZAD" evidence="2">
    <location>
        <begin position="4"/>
        <end position="74"/>
    </location>
</feature>
<evidence type="ECO:0000259" key="3">
    <source>
        <dbReference type="Pfam" id="PF18615"/>
    </source>
</evidence>
<comment type="caution">
    <text evidence="4">The sequence shown here is derived from an EMBL/GenBank/DDBJ whole genome shotgun (WGS) entry which is preliminary data.</text>
</comment>
<dbReference type="AlphaFoldDB" id="A0ABD0NV54"/>
<accession>A0ABD0NV54</accession>
<dbReference type="EMBL" id="JAMKFB020000020">
    <property type="protein sequence ID" value="KAL0165390.1"/>
    <property type="molecule type" value="Genomic_DNA"/>
</dbReference>